<keyword evidence="2" id="KW-0479">Metal-binding</keyword>
<dbReference type="Gene3D" id="3.30.160.60">
    <property type="entry name" value="Classic Zinc Finger"/>
    <property type="match status" value="7"/>
</dbReference>
<feature type="domain" description="C2H2-type" evidence="12">
    <location>
        <begin position="393"/>
        <end position="420"/>
    </location>
</feature>
<evidence type="ECO:0000256" key="11">
    <source>
        <dbReference type="SAM" id="MobiDB-lite"/>
    </source>
</evidence>
<dbReference type="GO" id="GO:0005634">
    <property type="term" value="C:nucleus"/>
    <property type="evidence" value="ECO:0007669"/>
    <property type="project" value="UniProtKB-SubCell"/>
</dbReference>
<dbReference type="Proteomes" id="UP000770717">
    <property type="component" value="Unassembled WGS sequence"/>
</dbReference>
<dbReference type="PROSITE" id="PS00028">
    <property type="entry name" value="ZINC_FINGER_C2H2_1"/>
    <property type="match status" value="7"/>
</dbReference>
<keyword evidence="3" id="KW-0677">Repeat</keyword>
<feature type="domain" description="C2H2-type" evidence="12">
    <location>
        <begin position="365"/>
        <end position="392"/>
    </location>
</feature>
<keyword evidence="9" id="KW-0539">Nucleus</keyword>
<evidence type="ECO:0000256" key="2">
    <source>
        <dbReference type="ARBA" id="ARBA00022723"/>
    </source>
</evidence>
<keyword evidence="4 10" id="KW-0863">Zinc-finger</keyword>
<dbReference type="OrthoDB" id="4748970at2759"/>
<dbReference type="GO" id="GO:0003677">
    <property type="term" value="F:DNA binding"/>
    <property type="evidence" value="ECO:0007669"/>
    <property type="project" value="UniProtKB-KW"/>
</dbReference>
<feature type="domain" description="C2H2-type" evidence="12">
    <location>
        <begin position="166"/>
        <end position="193"/>
    </location>
</feature>
<dbReference type="PANTHER" id="PTHR23234:SF8">
    <property type="entry name" value="C2H2-TYPE DOMAIN-CONTAINING PROTEIN"/>
    <property type="match status" value="1"/>
</dbReference>
<dbReference type="FunFam" id="3.30.160.60:FF:001465">
    <property type="entry name" value="Zinc finger protein 560"/>
    <property type="match status" value="1"/>
</dbReference>
<evidence type="ECO:0000313" key="14">
    <source>
        <dbReference type="Proteomes" id="UP000770717"/>
    </source>
</evidence>
<accession>A0A8J6K1R2</accession>
<dbReference type="InterPro" id="IPR013087">
    <property type="entry name" value="Znf_C2H2_type"/>
</dbReference>
<dbReference type="InterPro" id="IPR036236">
    <property type="entry name" value="Znf_C2H2_sf"/>
</dbReference>
<dbReference type="Pfam" id="PF00096">
    <property type="entry name" value="zf-C2H2"/>
    <property type="match status" value="6"/>
</dbReference>
<dbReference type="FunFam" id="3.30.160.60:FF:000322">
    <property type="entry name" value="GDNF-inducible zinc finger protein 1"/>
    <property type="match status" value="1"/>
</dbReference>
<evidence type="ECO:0000256" key="6">
    <source>
        <dbReference type="ARBA" id="ARBA00023015"/>
    </source>
</evidence>
<comment type="subcellular location">
    <subcellularLocation>
        <location evidence="1">Nucleus</location>
    </subcellularLocation>
</comment>
<dbReference type="SUPFAM" id="SSF57667">
    <property type="entry name" value="beta-beta-alpha zinc fingers"/>
    <property type="match status" value="5"/>
</dbReference>
<dbReference type="FunFam" id="3.30.160.60:FF:002343">
    <property type="entry name" value="Zinc finger protein 33A"/>
    <property type="match status" value="3"/>
</dbReference>
<evidence type="ECO:0000256" key="7">
    <source>
        <dbReference type="ARBA" id="ARBA00023125"/>
    </source>
</evidence>
<dbReference type="GO" id="GO:0000122">
    <property type="term" value="P:negative regulation of transcription by RNA polymerase II"/>
    <property type="evidence" value="ECO:0007669"/>
    <property type="project" value="UniProtKB-ARBA"/>
</dbReference>
<dbReference type="PROSITE" id="PS50157">
    <property type="entry name" value="ZINC_FINGER_C2H2_2"/>
    <property type="match status" value="7"/>
</dbReference>
<dbReference type="SUPFAM" id="SSF109640">
    <property type="entry name" value="KRAB domain (Kruppel-associated box)"/>
    <property type="match status" value="1"/>
</dbReference>
<evidence type="ECO:0000256" key="10">
    <source>
        <dbReference type="PROSITE-ProRule" id="PRU00042"/>
    </source>
</evidence>
<organism evidence="13 14">
    <name type="scientific">Eleutherodactylus coqui</name>
    <name type="common">Puerto Rican coqui</name>
    <dbReference type="NCBI Taxonomy" id="57060"/>
    <lineage>
        <taxon>Eukaryota</taxon>
        <taxon>Metazoa</taxon>
        <taxon>Chordata</taxon>
        <taxon>Craniata</taxon>
        <taxon>Vertebrata</taxon>
        <taxon>Euteleostomi</taxon>
        <taxon>Amphibia</taxon>
        <taxon>Batrachia</taxon>
        <taxon>Anura</taxon>
        <taxon>Neobatrachia</taxon>
        <taxon>Hyloidea</taxon>
        <taxon>Eleutherodactylidae</taxon>
        <taxon>Eleutherodactylinae</taxon>
        <taxon>Eleutherodactylus</taxon>
        <taxon>Eleutherodactylus</taxon>
    </lineage>
</organism>
<dbReference type="SMART" id="SM00355">
    <property type="entry name" value="ZnF_C2H2"/>
    <property type="match status" value="7"/>
</dbReference>
<feature type="domain" description="C2H2-type" evidence="12">
    <location>
        <begin position="421"/>
        <end position="448"/>
    </location>
</feature>
<dbReference type="InterPro" id="IPR036051">
    <property type="entry name" value="KRAB_dom_sf"/>
</dbReference>
<keyword evidence="6" id="KW-0805">Transcription regulation</keyword>
<evidence type="ECO:0000256" key="4">
    <source>
        <dbReference type="ARBA" id="ARBA00022771"/>
    </source>
</evidence>
<evidence type="ECO:0000256" key="3">
    <source>
        <dbReference type="ARBA" id="ARBA00022737"/>
    </source>
</evidence>
<evidence type="ECO:0000259" key="12">
    <source>
        <dbReference type="PROSITE" id="PS50157"/>
    </source>
</evidence>
<dbReference type="GO" id="GO:0008270">
    <property type="term" value="F:zinc ion binding"/>
    <property type="evidence" value="ECO:0007669"/>
    <property type="project" value="UniProtKB-KW"/>
</dbReference>
<evidence type="ECO:0000256" key="5">
    <source>
        <dbReference type="ARBA" id="ARBA00022833"/>
    </source>
</evidence>
<reference evidence="13" key="1">
    <citation type="thesis" date="2020" institute="ProQuest LLC" country="789 East Eisenhower Parkway, Ann Arbor, MI, USA">
        <title>Comparative Genomics and Chromosome Evolution.</title>
        <authorList>
            <person name="Mudd A.B."/>
        </authorList>
    </citation>
    <scope>NUCLEOTIDE SEQUENCE</scope>
    <source>
        <strain evidence="13">HN-11 Male</strain>
        <tissue evidence="13">Kidney and liver</tissue>
    </source>
</reference>
<evidence type="ECO:0000256" key="1">
    <source>
        <dbReference type="ARBA" id="ARBA00004123"/>
    </source>
</evidence>
<feature type="compositionally biased region" description="Basic and acidic residues" evidence="11">
    <location>
        <begin position="222"/>
        <end position="234"/>
    </location>
</feature>
<proteinExistence type="predicted"/>
<evidence type="ECO:0000256" key="9">
    <source>
        <dbReference type="ARBA" id="ARBA00023242"/>
    </source>
</evidence>
<protein>
    <recommendedName>
        <fullName evidence="12">C2H2-type domain-containing protein</fullName>
    </recommendedName>
</protein>
<gene>
    <name evidence="13" type="ORF">GDO78_003087</name>
</gene>
<dbReference type="EMBL" id="WNTK01000011">
    <property type="protein sequence ID" value="KAG9476347.1"/>
    <property type="molecule type" value="Genomic_DNA"/>
</dbReference>
<dbReference type="PANTHER" id="PTHR23234">
    <property type="entry name" value="ZNF44 PROTEIN"/>
    <property type="match status" value="1"/>
</dbReference>
<sequence>MPHPTSVIQNKSYDEEILQLANQIIQLISGEVPLRCEDVTVYFSMEEWDYVERHKSLYRGNMVDGQHNSRKTIEEHAIVSSDYTRDGEDMIQEFQGEDLSVSPPSAAVFTEDLSFASPKHLGSSVDTSDSIPRSDALFTHTMPNDCDIQNPTFISQKTLFTLNKTFPCPECGKFFKHKNSLSIHIKTHTGERSLSCSECGKSFIHKRSLLDHRRIHTGHSKKTTENRDISSSEHTNENKAIMQEFQGEIPNIPLLCPTPFTSDLSSGSLSLWKSPPEMVDGIQRSDELLMYPEPNDCVTQSPTLVSPFTSDLPSDSFLHWRSPPDIVDCIPRSTDLPVHPKTDECAIQNPTFISQNTVYTFKKTFPCPECGKCFKQKKSLATHMKTHTGERPLACAECGKSFIYKRSLLDHQRIHTGEKPFPCSECGKHFRHKVGLLSHQRTHTGEKPFGCLECGKRFTGKTALICHQRTHTGERPFSCSDCSMSFTRKEYVNEHQKIHNSERTFSCFYCRNSFTPKSTLVQHQCICPAKKILL</sequence>
<keyword evidence="14" id="KW-1185">Reference proteome</keyword>
<feature type="domain" description="C2H2-type" evidence="12">
    <location>
        <begin position="449"/>
        <end position="476"/>
    </location>
</feature>
<feature type="region of interest" description="Disordered" evidence="11">
    <location>
        <begin position="215"/>
        <end position="234"/>
    </location>
</feature>
<dbReference type="FunFam" id="3.30.160.60:FF:000710">
    <property type="entry name" value="Zinc finger protein 768"/>
    <property type="match status" value="1"/>
</dbReference>
<evidence type="ECO:0000313" key="13">
    <source>
        <dbReference type="EMBL" id="KAG9476347.1"/>
    </source>
</evidence>
<dbReference type="InterPro" id="IPR001909">
    <property type="entry name" value="KRAB"/>
</dbReference>
<dbReference type="AlphaFoldDB" id="A0A8J6K1R2"/>
<keyword evidence="7" id="KW-0238">DNA-binding</keyword>
<keyword evidence="8" id="KW-0804">Transcription</keyword>
<comment type="caution">
    <text evidence="13">The sequence shown here is derived from an EMBL/GenBank/DDBJ whole genome shotgun (WGS) entry which is preliminary data.</text>
</comment>
<name>A0A8J6K1R2_ELECQ</name>
<feature type="domain" description="C2H2-type" evidence="12">
    <location>
        <begin position="477"/>
        <end position="504"/>
    </location>
</feature>
<evidence type="ECO:0000256" key="8">
    <source>
        <dbReference type="ARBA" id="ARBA00023163"/>
    </source>
</evidence>
<dbReference type="Pfam" id="PF01352">
    <property type="entry name" value="KRAB"/>
    <property type="match status" value="1"/>
</dbReference>
<dbReference type="FunFam" id="3.30.160.60:FF:000358">
    <property type="entry name" value="zinc finger protein 24"/>
    <property type="match status" value="1"/>
</dbReference>
<feature type="domain" description="C2H2-type" evidence="12">
    <location>
        <begin position="194"/>
        <end position="221"/>
    </location>
</feature>
<dbReference type="InterPro" id="IPR050758">
    <property type="entry name" value="Znf_C2H2-type"/>
</dbReference>
<keyword evidence="5" id="KW-0862">Zinc</keyword>